<feature type="signal peptide" evidence="1">
    <location>
        <begin position="1"/>
        <end position="18"/>
    </location>
</feature>
<dbReference type="InterPro" id="IPR036179">
    <property type="entry name" value="Ig-like_dom_sf"/>
</dbReference>
<dbReference type="PROSITE" id="PS50835">
    <property type="entry name" value="IG_LIKE"/>
    <property type="match status" value="1"/>
</dbReference>
<keyword evidence="1" id="KW-0732">Signal</keyword>
<comment type="caution">
    <text evidence="3">The sequence shown here is derived from an EMBL/GenBank/DDBJ whole genome shotgun (WGS) entry which is preliminary data.</text>
</comment>
<dbReference type="AlphaFoldDB" id="A0AAW0MM27"/>
<dbReference type="Gene3D" id="2.60.40.10">
    <property type="entry name" value="Immunoglobulins"/>
    <property type="match status" value="1"/>
</dbReference>
<dbReference type="Proteomes" id="UP001460270">
    <property type="component" value="Unassembled WGS sequence"/>
</dbReference>
<dbReference type="PANTHER" id="PTHR11422">
    <property type="entry name" value="T-CELL SURFACE GLYCOPROTEIN CD4"/>
    <property type="match status" value="1"/>
</dbReference>
<evidence type="ECO:0000313" key="4">
    <source>
        <dbReference type="Proteomes" id="UP001460270"/>
    </source>
</evidence>
<evidence type="ECO:0000256" key="1">
    <source>
        <dbReference type="SAM" id="SignalP"/>
    </source>
</evidence>
<dbReference type="InterPro" id="IPR003599">
    <property type="entry name" value="Ig_sub"/>
</dbReference>
<dbReference type="PANTHER" id="PTHR11422:SF10">
    <property type="entry name" value="IG-LIKE DOMAIN-CONTAINING PROTEIN"/>
    <property type="match status" value="1"/>
</dbReference>
<feature type="domain" description="Ig-like" evidence="2">
    <location>
        <begin position="24"/>
        <end position="97"/>
    </location>
</feature>
<accession>A0AAW0MM27</accession>
<dbReference type="EMBL" id="JBBPFD010000131">
    <property type="protein sequence ID" value="KAK7880186.1"/>
    <property type="molecule type" value="Genomic_DNA"/>
</dbReference>
<dbReference type="SMART" id="SM00409">
    <property type="entry name" value="IG"/>
    <property type="match status" value="1"/>
</dbReference>
<organism evidence="3 4">
    <name type="scientific">Mugilogobius chulae</name>
    <name type="common">yellowstripe goby</name>
    <dbReference type="NCBI Taxonomy" id="88201"/>
    <lineage>
        <taxon>Eukaryota</taxon>
        <taxon>Metazoa</taxon>
        <taxon>Chordata</taxon>
        <taxon>Craniata</taxon>
        <taxon>Vertebrata</taxon>
        <taxon>Euteleostomi</taxon>
        <taxon>Actinopterygii</taxon>
        <taxon>Neopterygii</taxon>
        <taxon>Teleostei</taxon>
        <taxon>Neoteleostei</taxon>
        <taxon>Acanthomorphata</taxon>
        <taxon>Gobiaria</taxon>
        <taxon>Gobiiformes</taxon>
        <taxon>Gobioidei</taxon>
        <taxon>Gobiidae</taxon>
        <taxon>Gobionellinae</taxon>
        <taxon>Mugilogobius</taxon>
    </lineage>
</organism>
<dbReference type="InterPro" id="IPR013783">
    <property type="entry name" value="Ig-like_fold"/>
</dbReference>
<evidence type="ECO:0000259" key="2">
    <source>
        <dbReference type="PROSITE" id="PS50835"/>
    </source>
</evidence>
<gene>
    <name evidence="3" type="ORF">WMY93_033143</name>
</gene>
<proteinExistence type="predicted"/>
<reference evidence="4" key="1">
    <citation type="submission" date="2024-04" db="EMBL/GenBank/DDBJ databases">
        <title>Salinicola lusitanus LLJ914,a marine bacterium isolated from the Okinawa Trough.</title>
        <authorList>
            <person name="Li J."/>
        </authorList>
    </citation>
    <scope>NUCLEOTIDE SEQUENCE [LARGE SCALE GENOMIC DNA]</scope>
</reference>
<sequence length="200" mass="22550">MSLVHILVLLVSLQGSEEQQLFVVRSGDTVTLPCGSEATTNCTWIKGAVFRAQPRSRRDTELQNVTESCELQIQHVKENDAGEYICVPFNQSQTTISFLSVVTYADSSRKTVCDVSAYNKRHNCGFMVKWLVESSNQSQFKFRTSQCLAEVIYSLNSSSSSLSCEVTDLNHERVFVLQHPEFQWNQTVEDSLPVVTLLML</sequence>
<protein>
    <recommendedName>
        <fullName evidence="2">Ig-like domain-containing protein</fullName>
    </recommendedName>
</protein>
<dbReference type="Pfam" id="PF13927">
    <property type="entry name" value="Ig_3"/>
    <property type="match status" value="1"/>
</dbReference>
<keyword evidence="4" id="KW-1185">Reference proteome</keyword>
<feature type="chain" id="PRO_5043609287" description="Ig-like domain-containing protein" evidence="1">
    <location>
        <begin position="19"/>
        <end position="200"/>
    </location>
</feature>
<dbReference type="SMART" id="SM00408">
    <property type="entry name" value="IGc2"/>
    <property type="match status" value="1"/>
</dbReference>
<name>A0AAW0MM27_9GOBI</name>
<dbReference type="InterPro" id="IPR007110">
    <property type="entry name" value="Ig-like_dom"/>
</dbReference>
<dbReference type="SUPFAM" id="SSF48726">
    <property type="entry name" value="Immunoglobulin"/>
    <property type="match status" value="1"/>
</dbReference>
<dbReference type="InterPro" id="IPR003598">
    <property type="entry name" value="Ig_sub2"/>
</dbReference>
<evidence type="ECO:0000313" key="3">
    <source>
        <dbReference type="EMBL" id="KAK7880186.1"/>
    </source>
</evidence>